<sequence length="69" mass="7240">MAAQEVGLTLLVCLLYLGGRVVAVGTDVLQRALSWFVSPCAPCANKCVSIDAGINLSPFGTLTKWSDPT</sequence>
<comment type="caution">
    <text evidence="2">The sequence shown here is derived from an EMBL/GenBank/DDBJ whole genome shotgun (WGS) entry which is preliminary data.</text>
</comment>
<name>A0A6A4BQX7_9STRA</name>
<proteinExistence type="predicted"/>
<evidence type="ECO:0000313" key="3">
    <source>
        <dbReference type="Proteomes" id="UP000434957"/>
    </source>
</evidence>
<dbReference type="Proteomes" id="UP000434957">
    <property type="component" value="Unassembled WGS sequence"/>
</dbReference>
<gene>
    <name evidence="2" type="ORF">PR003_g28879</name>
</gene>
<feature type="chain" id="PRO_5025505170" evidence="1">
    <location>
        <begin position="24"/>
        <end position="69"/>
    </location>
</feature>
<dbReference type="AlphaFoldDB" id="A0A6A4BQX7"/>
<protein>
    <submittedName>
        <fullName evidence="2">Uncharacterized protein</fullName>
    </submittedName>
</protein>
<feature type="signal peptide" evidence="1">
    <location>
        <begin position="1"/>
        <end position="23"/>
    </location>
</feature>
<organism evidence="2 3">
    <name type="scientific">Phytophthora rubi</name>
    <dbReference type="NCBI Taxonomy" id="129364"/>
    <lineage>
        <taxon>Eukaryota</taxon>
        <taxon>Sar</taxon>
        <taxon>Stramenopiles</taxon>
        <taxon>Oomycota</taxon>
        <taxon>Peronosporomycetes</taxon>
        <taxon>Peronosporales</taxon>
        <taxon>Peronosporaceae</taxon>
        <taxon>Phytophthora</taxon>
    </lineage>
</organism>
<evidence type="ECO:0000313" key="2">
    <source>
        <dbReference type="EMBL" id="KAE9277097.1"/>
    </source>
</evidence>
<keyword evidence="3" id="KW-1185">Reference proteome</keyword>
<reference evidence="2 3" key="1">
    <citation type="submission" date="2018-08" db="EMBL/GenBank/DDBJ databases">
        <title>Genomic investigation of the strawberry pathogen Phytophthora fragariae indicates pathogenicity is determined by transcriptional variation in three key races.</title>
        <authorList>
            <person name="Adams T.M."/>
            <person name="Armitage A.D."/>
            <person name="Sobczyk M.K."/>
            <person name="Bates H.J."/>
            <person name="Dunwell J.M."/>
            <person name="Nellist C.F."/>
            <person name="Harrison R.J."/>
        </authorList>
    </citation>
    <scope>NUCLEOTIDE SEQUENCE [LARGE SCALE GENOMIC DNA]</scope>
    <source>
        <strain evidence="2 3">SCRP333</strain>
    </source>
</reference>
<accession>A0A6A4BQX7</accession>
<keyword evidence="1" id="KW-0732">Signal</keyword>
<evidence type="ECO:0000256" key="1">
    <source>
        <dbReference type="SAM" id="SignalP"/>
    </source>
</evidence>
<dbReference type="EMBL" id="QXFT01004578">
    <property type="protein sequence ID" value="KAE9277097.1"/>
    <property type="molecule type" value="Genomic_DNA"/>
</dbReference>